<proteinExistence type="predicted"/>
<dbReference type="RefSeq" id="WP_160618264.1">
    <property type="nucleotide sequence ID" value="NZ_CP047652.1"/>
</dbReference>
<feature type="transmembrane region" description="Helical" evidence="1">
    <location>
        <begin position="303"/>
        <end position="322"/>
    </location>
</feature>
<keyword evidence="4" id="KW-1185">Reference proteome</keyword>
<feature type="transmembrane region" description="Helical" evidence="1">
    <location>
        <begin position="80"/>
        <end position="97"/>
    </location>
</feature>
<name>A0A6P1N9U6_9PROT</name>
<dbReference type="KEGG" id="bomb:GT348_01805"/>
<keyword evidence="1" id="KW-0472">Membrane</keyword>
<feature type="transmembrane region" description="Helical" evidence="1">
    <location>
        <begin position="176"/>
        <end position="197"/>
    </location>
</feature>
<keyword evidence="3" id="KW-0808">Transferase</keyword>
<dbReference type="PANTHER" id="PTHR23028">
    <property type="entry name" value="ACETYLTRANSFERASE"/>
    <property type="match status" value="1"/>
</dbReference>
<feature type="transmembrane region" description="Helical" evidence="1">
    <location>
        <begin position="247"/>
        <end position="265"/>
    </location>
</feature>
<dbReference type="Pfam" id="PF01757">
    <property type="entry name" value="Acyl_transf_3"/>
    <property type="match status" value="1"/>
</dbReference>
<feature type="transmembrane region" description="Helical" evidence="1">
    <location>
        <begin position="118"/>
        <end position="140"/>
    </location>
</feature>
<feature type="domain" description="Acyltransferase 3" evidence="2">
    <location>
        <begin position="41"/>
        <end position="350"/>
    </location>
</feature>
<dbReference type="GO" id="GO:0009103">
    <property type="term" value="P:lipopolysaccharide biosynthetic process"/>
    <property type="evidence" value="ECO:0007669"/>
    <property type="project" value="TreeGrafter"/>
</dbReference>
<feature type="transmembrane region" description="Helical" evidence="1">
    <location>
        <begin position="271"/>
        <end position="296"/>
    </location>
</feature>
<evidence type="ECO:0000256" key="1">
    <source>
        <dbReference type="SAM" id="Phobius"/>
    </source>
</evidence>
<reference evidence="3 4" key="1">
    <citation type="submission" date="2020-01" db="EMBL/GenBank/DDBJ databases">
        <title>Genome sequencing of strain KACC 21507.</title>
        <authorList>
            <person name="Heo J."/>
            <person name="Kim S.-J."/>
            <person name="Kim J.-S."/>
            <person name="Hong S.-B."/>
            <person name="Kwon S.-W."/>
        </authorList>
    </citation>
    <scope>NUCLEOTIDE SEQUENCE [LARGE SCALE GENOMIC DNA]</scope>
    <source>
        <strain evidence="3 4">KACC 21507</strain>
    </source>
</reference>
<evidence type="ECO:0000313" key="4">
    <source>
        <dbReference type="Proteomes" id="UP000463975"/>
    </source>
</evidence>
<feature type="transmembrane region" description="Helical" evidence="1">
    <location>
        <begin position="6"/>
        <end position="22"/>
    </location>
</feature>
<dbReference type="GO" id="GO:0016020">
    <property type="term" value="C:membrane"/>
    <property type="evidence" value="ECO:0007669"/>
    <property type="project" value="TreeGrafter"/>
</dbReference>
<protein>
    <submittedName>
        <fullName evidence="3">Acyltransferase family protein</fullName>
    </submittedName>
</protein>
<gene>
    <name evidence="3" type="ORF">GT348_01805</name>
</gene>
<organism evidence="3 4">
    <name type="scientific">Aristophania vespae</name>
    <dbReference type="NCBI Taxonomy" id="2697033"/>
    <lineage>
        <taxon>Bacteria</taxon>
        <taxon>Pseudomonadati</taxon>
        <taxon>Pseudomonadota</taxon>
        <taxon>Alphaproteobacteria</taxon>
        <taxon>Acetobacterales</taxon>
        <taxon>Acetobacteraceae</taxon>
        <taxon>Aristophania</taxon>
    </lineage>
</organism>
<dbReference type="EMBL" id="CP047652">
    <property type="protein sequence ID" value="QHI95186.1"/>
    <property type="molecule type" value="Genomic_DNA"/>
</dbReference>
<accession>A0A6P1N9U6</accession>
<feature type="transmembrane region" description="Helical" evidence="1">
    <location>
        <begin position="334"/>
        <end position="358"/>
    </location>
</feature>
<keyword evidence="3" id="KW-0012">Acyltransferase</keyword>
<feature type="transmembrane region" description="Helical" evidence="1">
    <location>
        <begin position="43"/>
        <end position="60"/>
    </location>
</feature>
<dbReference type="InterPro" id="IPR050879">
    <property type="entry name" value="Acyltransferase_3"/>
</dbReference>
<dbReference type="AlphaFoldDB" id="A0A6P1N9U6"/>
<evidence type="ECO:0000259" key="2">
    <source>
        <dbReference type="Pfam" id="PF01757"/>
    </source>
</evidence>
<dbReference type="GO" id="GO:0016747">
    <property type="term" value="F:acyltransferase activity, transferring groups other than amino-acyl groups"/>
    <property type="evidence" value="ECO:0007669"/>
    <property type="project" value="InterPro"/>
</dbReference>
<dbReference type="PANTHER" id="PTHR23028:SF53">
    <property type="entry name" value="ACYL_TRANSF_3 DOMAIN-CONTAINING PROTEIN"/>
    <property type="match status" value="1"/>
</dbReference>
<sequence length="374" mass="43319">MINQNGLFLFNIISIIILVVIFNSRFFSFLDKNEFQRDEHLDGLRFFLAIAVAFHHMVYSYNWSFNNDWNIEHYPISKKLGRFGVCLFFMLSAYFMTRRNITNATDIVKFYIKRFFRIAPVAWLSASLCIITALIFGSAINYHNLIDNLFFWFDFGLTLNKPDINSFDNMFLINTGVMWTLHWEWLLYFSLPIIYIVREKLNNFIVSQCMNFTNVFVVSYFDQETSNYLLCFSLGMTVRDLVGKIKLSNNISSVIVLLAIVLIFVRHASPLSTYSIIIESVIFFLICNGCDIFGLLKVKGAVRLGEVSYSIYLLHGIMWFYMNKMLVGHDIGNISYLGFSFATVLLTCLLSCVSFMLLEQKGINLGKKISTKIC</sequence>
<keyword evidence="1" id="KW-0812">Transmembrane</keyword>
<dbReference type="Proteomes" id="UP000463975">
    <property type="component" value="Chromosome"/>
</dbReference>
<keyword evidence="1" id="KW-1133">Transmembrane helix</keyword>
<evidence type="ECO:0000313" key="3">
    <source>
        <dbReference type="EMBL" id="QHI95186.1"/>
    </source>
</evidence>
<dbReference type="InterPro" id="IPR002656">
    <property type="entry name" value="Acyl_transf_3_dom"/>
</dbReference>